<proteinExistence type="predicted"/>
<sequence>MAKRTPGHKLASENHQRPQAQVHQGFPLIQGKTYSLSMYPVQKDPGVVHIWYNIPSCTVFAQQSNGDAFRTQLCHSDSSPQIHHPFEQSFSLAIPGRYQKTIWGPQPHGPAGVGLLFNLRIIQGVISRVYQ</sequence>
<keyword evidence="3" id="KW-1185">Reference proteome</keyword>
<feature type="region of interest" description="Disordered" evidence="1">
    <location>
        <begin position="1"/>
        <end position="23"/>
    </location>
</feature>
<comment type="caution">
    <text evidence="2">The sequence shown here is derived from an EMBL/GenBank/DDBJ whole genome shotgun (WGS) entry which is preliminary data.</text>
</comment>
<gene>
    <name evidence="2" type="ORF">O181_110986</name>
</gene>
<accession>A0A9Q3K092</accession>
<organism evidence="2 3">
    <name type="scientific">Austropuccinia psidii MF-1</name>
    <dbReference type="NCBI Taxonomy" id="1389203"/>
    <lineage>
        <taxon>Eukaryota</taxon>
        <taxon>Fungi</taxon>
        <taxon>Dikarya</taxon>
        <taxon>Basidiomycota</taxon>
        <taxon>Pucciniomycotina</taxon>
        <taxon>Pucciniomycetes</taxon>
        <taxon>Pucciniales</taxon>
        <taxon>Sphaerophragmiaceae</taxon>
        <taxon>Austropuccinia</taxon>
    </lineage>
</organism>
<reference evidence="2" key="1">
    <citation type="submission" date="2021-03" db="EMBL/GenBank/DDBJ databases">
        <title>Draft genome sequence of rust myrtle Austropuccinia psidii MF-1, a brazilian biotype.</title>
        <authorList>
            <person name="Quecine M.C."/>
            <person name="Pachon D.M.R."/>
            <person name="Bonatelli M.L."/>
            <person name="Correr F.H."/>
            <person name="Franceschini L.M."/>
            <person name="Leite T.F."/>
            <person name="Margarido G.R.A."/>
            <person name="Almeida C.A."/>
            <person name="Ferrarezi J.A."/>
            <person name="Labate C.A."/>
        </authorList>
    </citation>
    <scope>NUCLEOTIDE SEQUENCE</scope>
    <source>
        <strain evidence="2">MF-1</strain>
    </source>
</reference>
<evidence type="ECO:0000313" key="3">
    <source>
        <dbReference type="Proteomes" id="UP000765509"/>
    </source>
</evidence>
<dbReference type="AlphaFoldDB" id="A0A9Q3K092"/>
<evidence type="ECO:0000313" key="2">
    <source>
        <dbReference type="EMBL" id="MBW0571271.1"/>
    </source>
</evidence>
<evidence type="ECO:0000256" key="1">
    <source>
        <dbReference type="SAM" id="MobiDB-lite"/>
    </source>
</evidence>
<protein>
    <submittedName>
        <fullName evidence="2">Uncharacterized protein</fullName>
    </submittedName>
</protein>
<dbReference type="EMBL" id="AVOT02087850">
    <property type="protein sequence ID" value="MBW0571271.1"/>
    <property type="molecule type" value="Genomic_DNA"/>
</dbReference>
<dbReference type="Proteomes" id="UP000765509">
    <property type="component" value="Unassembled WGS sequence"/>
</dbReference>
<name>A0A9Q3K092_9BASI</name>